<dbReference type="EMBL" id="CP032829">
    <property type="protein sequence ID" value="AYJ88106.1"/>
    <property type="molecule type" value="Genomic_DNA"/>
</dbReference>
<dbReference type="Pfam" id="PF08401">
    <property type="entry name" value="ArdcN"/>
    <property type="match status" value="1"/>
</dbReference>
<keyword evidence="4" id="KW-1185">Reference proteome</keyword>
<feature type="compositionally biased region" description="Gly residues" evidence="1">
    <location>
        <begin position="122"/>
        <end position="136"/>
    </location>
</feature>
<evidence type="ECO:0000313" key="3">
    <source>
        <dbReference type="EMBL" id="AYJ88106.1"/>
    </source>
</evidence>
<dbReference type="InterPro" id="IPR013610">
    <property type="entry name" value="ArdC_N"/>
</dbReference>
<evidence type="ECO:0000313" key="4">
    <source>
        <dbReference type="Proteomes" id="UP000276254"/>
    </source>
</evidence>
<feature type="domain" description="N-terminal" evidence="2">
    <location>
        <begin position="25"/>
        <end position="158"/>
    </location>
</feature>
<name>A0A494TQM9_SPHPE</name>
<proteinExistence type="predicted"/>
<accession>A0A494TQM9</accession>
<reference evidence="3 4" key="1">
    <citation type="submission" date="2018-09" db="EMBL/GenBank/DDBJ databases">
        <title>Sphingomonas peninsula sp. nov., isolated from fildes peninsula, Antarctic soil.</title>
        <authorList>
            <person name="Yingchao G."/>
        </authorList>
    </citation>
    <scope>NUCLEOTIDE SEQUENCE [LARGE SCALE GENOMIC DNA]</scope>
    <source>
        <strain evidence="3 4">YZ-8</strain>
    </source>
</reference>
<dbReference type="AlphaFoldDB" id="A0A494TQM9"/>
<dbReference type="GO" id="GO:0003697">
    <property type="term" value="F:single-stranded DNA binding"/>
    <property type="evidence" value="ECO:0007669"/>
    <property type="project" value="InterPro"/>
</dbReference>
<dbReference type="KEGG" id="spha:D3Y57_17710"/>
<dbReference type="Proteomes" id="UP000276254">
    <property type="component" value="Chromosome"/>
</dbReference>
<feature type="region of interest" description="Disordered" evidence="1">
    <location>
        <begin position="119"/>
        <end position="146"/>
    </location>
</feature>
<gene>
    <name evidence="3" type="ORF">D3Y57_17710</name>
</gene>
<evidence type="ECO:0000256" key="1">
    <source>
        <dbReference type="SAM" id="MobiDB-lite"/>
    </source>
</evidence>
<evidence type="ECO:0000259" key="2">
    <source>
        <dbReference type="Pfam" id="PF08401"/>
    </source>
</evidence>
<dbReference type="OrthoDB" id="9792687at2"/>
<organism evidence="3 4">
    <name type="scientific">Sphingomonas paeninsulae</name>
    <dbReference type="NCBI Taxonomy" id="2319844"/>
    <lineage>
        <taxon>Bacteria</taxon>
        <taxon>Pseudomonadati</taxon>
        <taxon>Pseudomonadota</taxon>
        <taxon>Alphaproteobacteria</taxon>
        <taxon>Sphingomonadales</taxon>
        <taxon>Sphingomonadaceae</taxon>
        <taxon>Sphingomonas</taxon>
    </lineage>
</organism>
<protein>
    <submittedName>
        <fullName evidence="3">DUF1738 domain-containing protein</fullName>
    </submittedName>
</protein>
<sequence length="202" mass="21504">MPRYSKSGPCGQRGGGGADAPRVSIYAEVTDRIIAELEAGRIPWVQPWSNAAARPDLPANAVTGRAYSGINILCLWGAVIKHGFAAQRWLTFAQARNAGGMVRKGEHGTQVVFANRFMPKGDGAGGNGNGGNGSGGAANADVTPGSENGSKAIPFLKRFLQEPHPSDLVELLRSRACQDALPPRQERENAYGALRLCWQKPR</sequence>